<proteinExistence type="predicted"/>
<accession>A0ABM8QRC8</accession>
<name>A0ABM8QRC8_9BACT</name>
<reference evidence="2 3" key="1">
    <citation type="submission" date="2021-02" db="EMBL/GenBank/DDBJ databases">
        <authorList>
            <person name="Han P."/>
        </authorList>
    </citation>
    <scope>NUCLEOTIDE SEQUENCE [LARGE SCALE GENOMIC DNA]</scope>
    <source>
        <strain evidence="2">Candidatus Nitrospira sp. ZN2</strain>
    </source>
</reference>
<feature type="region of interest" description="Disordered" evidence="1">
    <location>
        <begin position="15"/>
        <end position="40"/>
    </location>
</feature>
<sequence>MMPHARTEQARFIRYDFGRGGSPAGPGEQTLRGPSATSLA</sequence>
<dbReference type="EMBL" id="CAJNBJ010000001">
    <property type="protein sequence ID" value="CAE6711171.1"/>
    <property type="molecule type" value="Genomic_DNA"/>
</dbReference>
<evidence type="ECO:0000313" key="2">
    <source>
        <dbReference type="EMBL" id="CAE6711171.1"/>
    </source>
</evidence>
<dbReference type="Proteomes" id="UP000675880">
    <property type="component" value="Unassembled WGS sequence"/>
</dbReference>
<keyword evidence="3" id="KW-1185">Reference proteome</keyword>
<gene>
    <name evidence="2" type="ORF">NSPZN2_11222</name>
</gene>
<protein>
    <submittedName>
        <fullName evidence="2">Uncharacterized protein</fullName>
    </submittedName>
</protein>
<comment type="caution">
    <text evidence="2">The sequence shown here is derived from an EMBL/GenBank/DDBJ whole genome shotgun (WGS) entry which is preliminary data.</text>
</comment>
<evidence type="ECO:0000256" key="1">
    <source>
        <dbReference type="SAM" id="MobiDB-lite"/>
    </source>
</evidence>
<evidence type="ECO:0000313" key="3">
    <source>
        <dbReference type="Proteomes" id="UP000675880"/>
    </source>
</evidence>
<organism evidence="2 3">
    <name type="scientific">Nitrospira defluvii</name>
    <dbReference type="NCBI Taxonomy" id="330214"/>
    <lineage>
        <taxon>Bacteria</taxon>
        <taxon>Pseudomonadati</taxon>
        <taxon>Nitrospirota</taxon>
        <taxon>Nitrospiria</taxon>
        <taxon>Nitrospirales</taxon>
        <taxon>Nitrospiraceae</taxon>
        <taxon>Nitrospira</taxon>
    </lineage>
</organism>